<name>A0A382NVN5_9ZZZZ</name>
<evidence type="ECO:0008006" key="3">
    <source>
        <dbReference type="Google" id="ProtNLM"/>
    </source>
</evidence>
<feature type="transmembrane region" description="Helical" evidence="1">
    <location>
        <begin position="29"/>
        <end position="48"/>
    </location>
</feature>
<dbReference type="EMBL" id="UINC01103084">
    <property type="protein sequence ID" value="SVC65199.1"/>
    <property type="molecule type" value="Genomic_DNA"/>
</dbReference>
<keyword evidence="1" id="KW-0812">Transmembrane</keyword>
<organism evidence="2">
    <name type="scientific">marine metagenome</name>
    <dbReference type="NCBI Taxonomy" id="408172"/>
    <lineage>
        <taxon>unclassified sequences</taxon>
        <taxon>metagenomes</taxon>
        <taxon>ecological metagenomes</taxon>
    </lineage>
</organism>
<keyword evidence="1" id="KW-1133">Transmembrane helix</keyword>
<feature type="non-terminal residue" evidence="2">
    <location>
        <position position="83"/>
    </location>
</feature>
<gene>
    <name evidence="2" type="ORF">METZ01_LOCUS318053</name>
</gene>
<protein>
    <recommendedName>
        <fullName evidence="3">Fatty acid desaturase domain-containing protein</fullName>
    </recommendedName>
</protein>
<evidence type="ECO:0000256" key="1">
    <source>
        <dbReference type="SAM" id="Phobius"/>
    </source>
</evidence>
<evidence type="ECO:0000313" key="2">
    <source>
        <dbReference type="EMBL" id="SVC65199.1"/>
    </source>
</evidence>
<sequence>MKVDLNNWYRSKIDKKILKELSKKSDWQGIKHILIYFIALFVSGYMAYHTWGTWWTVLWFFLYGSIYACADPIWHETGHRTAF</sequence>
<dbReference type="AlphaFoldDB" id="A0A382NVN5"/>
<reference evidence="2" key="1">
    <citation type="submission" date="2018-05" db="EMBL/GenBank/DDBJ databases">
        <authorList>
            <person name="Lanie J.A."/>
            <person name="Ng W.-L."/>
            <person name="Kazmierczak K.M."/>
            <person name="Andrzejewski T.M."/>
            <person name="Davidsen T.M."/>
            <person name="Wayne K.J."/>
            <person name="Tettelin H."/>
            <person name="Glass J.I."/>
            <person name="Rusch D."/>
            <person name="Podicherti R."/>
            <person name="Tsui H.-C.T."/>
            <person name="Winkler M.E."/>
        </authorList>
    </citation>
    <scope>NUCLEOTIDE SEQUENCE</scope>
</reference>
<keyword evidence="1" id="KW-0472">Membrane</keyword>
<proteinExistence type="predicted"/>
<accession>A0A382NVN5</accession>